<name>A0A9W9QPF1_PENBR</name>
<organism evidence="2 3">
    <name type="scientific">Penicillium brevicompactum</name>
    <dbReference type="NCBI Taxonomy" id="5074"/>
    <lineage>
        <taxon>Eukaryota</taxon>
        <taxon>Fungi</taxon>
        <taxon>Dikarya</taxon>
        <taxon>Ascomycota</taxon>
        <taxon>Pezizomycotina</taxon>
        <taxon>Eurotiomycetes</taxon>
        <taxon>Eurotiomycetidae</taxon>
        <taxon>Eurotiales</taxon>
        <taxon>Aspergillaceae</taxon>
        <taxon>Penicillium</taxon>
    </lineage>
</organism>
<sequence>MLFSSKSRKAASQARLAAQTGTTEKRPVTNENWINGDRSGTEIALEKKGDINALQRYRYVRYDLHSSFLDVSPHLLNTEEELCEVVQEELAIREKDFSSDKSLNERLHYLSQRYWSLSQEWWRWRSGIQHGLGLRGFKLWRSHPRWYMHRDLVKHCAGRQGCCARACGCCANRSIDDTRSLGAGHCTLECACCDRARGFEISSTEKKRLKELYKVNIEKGSDFLSRFIVRLSMFGVTGDSWEDPFAMIVDAPPSYEDTENVKRVDQH</sequence>
<feature type="compositionally biased region" description="Low complexity" evidence="1">
    <location>
        <begin position="10"/>
        <end position="19"/>
    </location>
</feature>
<evidence type="ECO:0000256" key="1">
    <source>
        <dbReference type="SAM" id="MobiDB-lite"/>
    </source>
</evidence>
<proteinExistence type="predicted"/>
<feature type="region of interest" description="Disordered" evidence="1">
    <location>
        <begin position="1"/>
        <end position="33"/>
    </location>
</feature>
<gene>
    <name evidence="2" type="ORF">N7541_010792</name>
</gene>
<reference evidence="2" key="2">
    <citation type="journal article" date="2023" name="IMA Fungus">
        <title>Comparative genomic study of the Penicillium genus elucidates a diverse pangenome and 15 lateral gene transfer events.</title>
        <authorList>
            <person name="Petersen C."/>
            <person name="Sorensen T."/>
            <person name="Nielsen M.R."/>
            <person name="Sondergaard T.E."/>
            <person name="Sorensen J.L."/>
            <person name="Fitzpatrick D.A."/>
            <person name="Frisvad J.C."/>
            <person name="Nielsen K.L."/>
        </authorList>
    </citation>
    <scope>NUCLEOTIDE SEQUENCE</scope>
    <source>
        <strain evidence="2">IBT 35675</strain>
    </source>
</reference>
<dbReference type="AlphaFoldDB" id="A0A9W9QPF1"/>
<reference evidence="2" key="1">
    <citation type="submission" date="2022-12" db="EMBL/GenBank/DDBJ databases">
        <authorList>
            <person name="Petersen C."/>
        </authorList>
    </citation>
    <scope>NUCLEOTIDE SEQUENCE</scope>
    <source>
        <strain evidence="2">IBT 35675</strain>
    </source>
</reference>
<evidence type="ECO:0000313" key="2">
    <source>
        <dbReference type="EMBL" id="KAJ5341668.1"/>
    </source>
</evidence>
<keyword evidence="3" id="KW-1185">Reference proteome</keyword>
<comment type="caution">
    <text evidence="2">The sequence shown here is derived from an EMBL/GenBank/DDBJ whole genome shotgun (WGS) entry which is preliminary data.</text>
</comment>
<dbReference type="Proteomes" id="UP001148299">
    <property type="component" value="Unassembled WGS sequence"/>
</dbReference>
<dbReference type="EMBL" id="JAPZBR010000008">
    <property type="protein sequence ID" value="KAJ5341668.1"/>
    <property type="molecule type" value="Genomic_DNA"/>
</dbReference>
<evidence type="ECO:0000313" key="3">
    <source>
        <dbReference type="Proteomes" id="UP001148299"/>
    </source>
</evidence>
<accession>A0A9W9QPF1</accession>
<protein>
    <submittedName>
        <fullName evidence="2">Uncharacterized protein</fullName>
    </submittedName>
</protein>